<protein>
    <submittedName>
        <fullName evidence="1">Uncharacterized protein</fullName>
    </submittedName>
</protein>
<organism evidence="1 2">
    <name type="scientific">Sphaerodactylus townsendi</name>
    <dbReference type="NCBI Taxonomy" id="933632"/>
    <lineage>
        <taxon>Eukaryota</taxon>
        <taxon>Metazoa</taxon>
        <taxon>Chordata</taxon>
        <taxon>Craniata</taxon>
        <taxon>Vertebrata</taxon>
        <taxon>Euteleostomi</taxon>
        <taxon>Lepidosauria</taxon>
        <taxon>Squamata</taxon>
        <taxon>Bifurcata</taxon>
        <taxon>Gekkota</taxon>
        <taxon>Sphaerodactylidae</taxon>
        <taxon>Sphaerodactylus</taxon>
    </lineage>
</organism>
<dbReference type="EMBL" id="CM037619">
    <property type="protein sequence ID" value="KAH8008138.1"/>
    <property type="molecule type" value="Genomic_DNA"/>
</dbReference>
<name>A0ACB8FRR7_9SAUR</name>
<keyword evidence="2" id="KW-1185">Reference proteome</keyword>
<evidence type="ECO:0000313" key="1">
    <source>
        <dbReference type="EMBL" id="KAH8008138.1"/>
    </source>
</evidence>
<comment type="caution">
    <text evidence="1">The sequence shown here is derived from an EMBL/GenBank/DDBJ whole genome shotgun (WGS) entry which is preliminary data.</text>
</comment>
<evidence type="ECO:0000313" key="2">
    <source>
        <dbReference type="Proteomes" id="UP000827872"/>
    </source>
</evidence>
<proteinExistence type="predicted"/>
<reference evidence="1" key="1">
    <citation type="submission" date="2021-08" db="EMBL/GenBank/DDBJ databases">
        <title>The first chromosome-level gecko genome reveals the dynamic sex chromosomes of Neotropical dwarf geckos (Sphaerodactylidae: Sphaerodactylus).</title>
        <authorList>
            <person name="Pinto B.J."/>
            <person name="Keating S.E."/>
            <person name="Gamble T."/>
        </authorList>
    </citation>
    <scope>NUCLEOTIDE SEQUENCE</scope>
    <source>
        <strain evidence="1">TG3544</strain>
    </source>
</reference>
<sequence>MLRFLLLLTGLVLLSGDCRAQFYGREFITSVMQNFISKTPITTSIQLFITGYHDSTRVQVKMNKSPFQKSYSLTKGEMLPVEIPESAEVIGTNTSDHSILIQAENDISVVLVYRKSATMDIMTVYPVPELGTEYYVVTPSGRQSTSYLREFAVIGWKVPTTVDIHLKADVTFNGQSHRAGSILRVSLQAQQIIQLQSLGDFSGTRIQSENPVAVLSGHACVYKNTNCDHVVEQLLPVSGWGTAFIVPPVFFQTNADIVYVAASQNTRVDYQHGTEKKIQNMVAGEVMQLDISYPQAYYISADAGIQVLFFFTGFKSKEKTVDPFLINIPALANYGKSYHINGIRDLENSAILIAKRSKRGSITKDKQPIHGIQWEDVPGTLYSWGTYNLEAGNQSLSLEHPETPFGVLVFGGGDSNGYGFAPPALPSFAPKSRPLTCIGTGDPHYTSFDGRKFDFMGTCIYQMAGVCSKDPALTPFLVTVQNNNRGSKAVSFTKVVTLEVYNMTISLSQEYPHKIQVNGVFVDLPFSYENKLKVYASGVHGFIKTDFDLRVSFNWNSYATVIIPRTYANAVCGLCGNANQEPKDDFTMKDGTQAADEIQFADSWKVKDVPGCSAGCHDNCQVCKETEKQTYKSNKYCGVLIRNDGPFRQCHEATDPVSFFDDCVFDTCLYKGHHDTLCSAISAYATACQAQGIQVGQWRSASFCKCGCVHHGTYYKRGEDFYPDSSCQEKCHCTNLGAVECERFSCGSHEECRVENGIQGCHPVGYGTCVACGDSHYISFDGQSFDFRGSCTYTLIKVCSEDPQLQSFSVLVENEKSNDSPVVLIKTIMVSIHGYTVVLQSGIQWKVMVDDELHTLPMNKDGGKLWITQEGSNIVIQSSFGFTVLYDTLSYVRVSVPSTYQGQMCGLAGNFNGDQSDDFMLPDGRVAESMVEFGASWKVPVDAVRCSDDCGEKCPTCDAVKTAPYMSKRSCGIILSKTGPFRDCHPLESPTQYFQHCLHDLCVANGNRESLCRSIRAYVTACQAAGAKVDSWRTDTFCPLTCPANSHYETCTSTCDSTCASLSTVARCTRKCFEGCQCNEGYAFDGDTCVRLNRCGCVHNGLYFKVSLCVLVLLSSFGSQGTGESCSGVYDVVSVCDEGSPSWFRVSVRIEEDEENLITGKAVYIYFREASVIVKKNRDIWVNGRKLGKLPHSISKAVSVSSAQDGILISQAPQMQVHLHHNGGLTVRVKEDLAGKLCAPCGNFNGDSADDPKTPNGEVKETVADTLHDWKAKDISY</sequence>
<gene>
    <name evidence="1" type="ORF">K3G42_028026</name>
</gene>
<dbReference type="Proteomes" id="UP000827872">
    <property type="component" value="Linkage Group LG06"/>
</dbReference>
<accession>A0ACB8FRR7</accession>